<dbReference type="Gene3D" id="1.10.357.10">
    <property type="entry name" value="Tetracycline Repressor, domain 2"/>
    <property type="match status" value="1"/>
</dbReference>
<evidence type="ECO:0000313" key="3">
    <source>
        <dbReference type="Proteomes" id="UP001218362"/>
    </source>
</evidence>
<dbReference type="KEGG" id="acob:P0Y56_08595"/>
<reference evidence="2" key="1">
    <citation type="submission" date="2023-03" db="EMBL/GenBank/DDBJ databases">
        <title>Andean soil-derived lignocellulolytic bacterial consortium as a source of novel taxa and putative plastic-active enzymes.</title>
        <authorList>
            <person name="Diaz-Garcia L."/>
            <person name="Chuvochina M."/>
            <person name="Feuerriegel G."/>
            <person name="Bunk B."/>
            <person name="Sproer C."/>
            <person name="Streit W.R."/>
            <person name="Rodriguez L.M."/>
            <person name="Overmann J."/>
            <person name="Jimenez D.J."/>
        </authorList>
    </citation>
    <scope>NUCLEOTIDE SEQUENCE</scope>
    <source>
        <strain evidence="2">MAG 26</strain>
    </source>
</reference>
<accession>A0AAJ5XBM9</accession>
<gene>
    <name evidence="2" type="ORF">P0Y56_08595</name>
</gene>
<dbReference type="AlphaFoldDB" id="A0AAJ5XBM9"/>
<dbReference type="Pfam" id="PF09209">
    <property type="entry name" value="CecR_C"/>
    <property type="match status" value="1"/>
</dbReference>
<protein>
    <submittedName>
        <fullName evidence="2">CerR family C-terminal domain-containing protein</fullName>
    </submittedName>
</protein>
<evidence type="ECO:0000313" key="2">
    <source>
        <dbReference type="EMBL" id="WEK48336.1"/>
    </source>
</evidence>
<dbReference type="EMBL" id="CP119316">
    <property type="protein sequence ID" value="WEK48336.1"/>
    <property type="molecule type" value="Genomic_DNA"/>
</dbReference>
<organism evidence="2 3">
    <name type="scientific">Candidatus Andeanibacterium colombiense</name>
    <dbReference type="NCBI Taxonomy" id="3121345"/>
    <lineage>
        <taxon>Bacteria</taxon>
        <taxon>Pseudomonadati</taxon>
        <taxon>Pseudomonadota</taxon>
        <taxon>Alphaproteobacteria</taxon>
        <taxon>Sphingomonadales</taxon>
        <taxon>Sphingomonadaceae</taxon>
        <taxon>Candidatus Andeanibacterium</taxon>
    </lineage>
</organism>
<dbReference type="InterPro" id="IPR015292">
    <property type="entry name" value="Tscrpt_reg_YbiH_C"/>
</dbReference>
<dbReference type="SUPFAM" id="SSF48498">
    <property type="entry name" value="Tetracyclin repressor-like, C-terminal domain"/>
    <property type="match status" value="1"/>
</dbReference>
<dbReference type="InterPro" id="IPR036271">
    <property type="entry name" value="Tet_transcr_reg_TetR-rel_C_sf"/>
</dbReference>
<proteinExistence type="predicted"/>
<dbReference type="Proteomes" id="UP001218362">
    <property type="component" value="Chromosome"/>
</dbReference>
<dbReference type="Gene3D" id="1.10.10.60">
    <property type="entry name" value="Homeodomain-like"/>
    <property type="match status" value="1"/>
</dbReference>
<name>A0AAJ5XBM9_9SPHN</name>
<evidence type="ECO:0000259" key="1">
    <source>
        <dbReference type="Pfam" id="PF09209"/>
    </source>
</evidence>
<sequence length="172" mass="18678">MSSITYHFGGKEGLYLACADYIAQQASAQNAAGFALMQDIGVIDRATAIERCLAILDGFALTMLHPASESWSRFIVREQQAPTEAFDRLYRGMMKAPLEGFGHLLAIVRPDLPARERRAAIILLFGQALILRAGRASVCKALGIDNLGEKEARLLRSQLRANSLCILNGGSA</sequence>
<feature type="domain" description="Transcription regulator YbiH C-terminal" evidence="1">
    <location>
        <begin position="49"/>
        <end position="169"/>
    </location>
</feature>